<dbReference type="GO" id="GO:0006355">
    <property type="term" value="P:regulation of DNA-templated transcription"/>
    <property type="evidence" value="ECO:0007669"/>
    <property type="project" value="InterPro"/>
</dbReference>
<evidence type="ECO:0000256" key="1">
    <source>
        <dbReference type="ARBA" id="ARBA00018672"/>
    </source>
</evidence>
<dbReference type="OrthoDB" id="9803564at2"/>
<dbReference type="InterPro" id="IPR039420">
    <property type="entry name" value="WalR-like"/>
</dbReference>
<evidence type="ECO:0000313" key="10">
    <source>
        <dbReference type="EMBL" id="KIS22788.1"/>
    </source>
</evidence>
<dbReference type="SUPFAM" id="SSF52172">
    <property type="entry name" value="CheY-like"/>
    <property type="match status" value="1"/>
</dbReference>
<keyword evidence="3 7" id="KW-0238">DNA-binding</keyword>
<dbReference type="FunFam" id="1.10.10.10:FF:001125">
    <property type="entry name" value="Two-component response regulator YrkQ"/>
    <property type="match status" value="1"/>
</dbReference>
<dbReference type="InterPro" id="IPR011006">
    <property type="entry name" value="CheY-like_superfamily"/>
</dbReference>
<comment type="caution">
    <text evidence="10">The sequence shown here is derived from an EMBL/GenBank/DDBJ whole genome shotgun (WGS) entry which is preliminary data.</text>
</comment>
<dbReference type="HOGENOM" id="CLU_000445_30_3_9"/>
<dbReference type="CDD" id="cd00383">
    <property type="entry name" value="trans_reg_C"/>
    <property type="match status" value="1"/>
</dbReference>
<feature type="modified residue" description="4-aspartylphosphate" evidence="6">
    <location>
        <position position="52"/>
    </location>
</feature>
<dbReference type="GO" id="GO:0032993">
    <property type="term" value="C:protein-DNA complex"/>
    <property type="evidence" value="ECO:0007669"/>
    <property type="project" value="TreeGrafter"/>
</dbReference>
<sequence>MTKILLVEDDMALAIGVEYTLKQENYEVKRAKNLKEARKILKEEELDLILLDLMLPDGSGYDFCSEVREESLIPVIFMTACDEEANVVLGLDMGGDDYITKPIRIRELLSRINAVLRRRAKETESKNKNIKENNLNSNKIISKDIIIEPLKAKVFKGEEEILLTAGEYKLLLILVENKGNVLSRNVLLEKIWDVDGSFVDGNTLNVYIKRLREKIEKDPKKPEYIETVRGIGYRWSE</sequence>
<dbReference type="GO" id="GO:0000156">
    <property type="term" value="F:phosphorelay response regulator activity"/>
    <property type="evidence" value="ECO:0007669"/>
    <property type="project" value="TreeGrafter"/>
</dbReference>
<dbReference type="GO" id="GO:0000976">
    <property type="term" value="F:transcription cis-regulatory region binding"/>
    <property type="evidence" value="ECO:0007669"/>
    <property type="project" value="TreeGrafter"/>
</dbReference>
<dbReference type="SUPFAM" id="SSF46894">
    <property type="entry name" value="C-terminal effector domain of the bipartite response regulators"/>
    <property type="match status" value="1"/>
</dbReference>
<evidence type="ECO:0000256" key="6">
    <source>
        <dbReference type="PROSITE-ProRule" id="PRU00169"/>
    </source>
</evidence>
<dbReference type="SMART" id="SM00862">
    <property type="entry name" value="Trans_reg_C"/>
    <property type="match status" value="1"/>
</dbReference>
<protein>
    <recommendedName>
        <fullName evidence="1">Stage 0 sporulation protein A homolog</fullName>
    </recommendedName>
</protein>
<name>A0A0D0ZVT7_CLOBO</name>
<evidence type="ECO:0000256" key="5">
    <source>
        <dbReference type="ARBA" id="ARBA00024867"/>
    </source>
</evidence>
<proteinExistence type="predicted"/>
<keyword evidence="4" id="KW-0804">Transcription</keyword>
<dbReference type="GO" id="GO:0005829">
    <property type="term" value="C:cytosol"/>
    <property type="evidence" value="ECO:0007669"/>
    <property type="project" value="TreeGrafter"/>
</dbReference>
<dbReference type="AlphaFoldDB" id="A0A0D0ZVT7"/>
<evidence type="ECO:0000256" key="3">
    <source>
        <dbReference type="ARBA" id="ARBA00023125"/>
    </source>
</evidence>
<dbReference type="InterPro" id="IPR001867">
    <property type="entry name" value="OmpR/PhoB-type_DNA-bd"/>
</dbReference>
<dbReference type="Pfam" id="PF00072">
    <property type="entry name" value="Response_reg"/>
    <property type="match status" value="1"/>
</dbReference>
<dbReference type="SMART" id="SM00448">
    <property type="entry name" value="REC"/>
    <property type="match status" value="1"/>
</dbReference>
<dbReference type="PANTHER" id="PTHR48111:SF73">
    <property type="entry name" value="ALKALINE PHOSPHATASE SYNTHESIS TRANSCRIPTIONAL REGULATORY PROTEIN PHOP"/>
    <property type="match status" value="1"/>
</dbReference>
<feature type="DNA-binding region" description="OmpR/PhoB-type" evidence="7">
    <location>
        <begin position="137"/>
        <end position="237"/>
    </location>
</feature>
<dbReference type="RefSeq" id="WP_003488920.1">
    <property type="nucleotide sequence ID" value="NZ_JXSU01000007.1"/>
</dbReference>
<feature type="domain" description="Response regulatory" evidence="8">
    <location>
        <begin position="3"/>
        <end position="116"/>
    </location>
</feature>
<gene>
    <name evidence="10" type="ORF">N495_04045</name>
</gene>
<accession>A0A0D0ZVT7</accession>
<keyword evidence="6" id="KW-0597">Phosphoprotein</keyword>
<evidence type="ECO:0000313" key="11">
    <source>
        <dbReference type="Proteomes" id="UP000032250"/>
    </source>
</evidence>
<dbReference type="Proteomes" id="UP000032250">
    <property type="component" value="Unassembled WGS sequence"/>
</dbReference>
<dbReference type="CDD" id="cd17574">
    <property type="entry name" value="REC_OmpR"/>
    <property type="match status" value="1"/>
</dbReference>
<dbReference type="Pfam" id="PF00486">
    <property type="entry name" value="Trans_reg_C"/>
    <property type="match status" value="1"/>
</dbReference>
<dbReference type="InterPro" id="IPR016032">
    <property type="entry name" value="Sig_transdc_resp-reg_C-effctor"/>
</dbReference>
<evidence type="ECO:0000256" key="2">
    <source>
        <dbReference type="ARBA" id="ARBA00023015"/>
    </source>
</evidence>
<dbReference type="Gene3D" id="3.40.50.2300">
    <property type="match status" value="1"/>
</dbReference>
<evidence type="ECO:0000256" key="7">
    <source>
        <dbReference type="PROSITE-ProRule" id="PRU01091"/>
    </source>
</evidence>
<evidence type="ECO:0000259" key="9">
    <source>
        <dbReference type="PROSITE" id="PS51755"/>
    </source>
</evidence>
<dbReference type="InterPro" id="IPR036388">
    <property type="entry name" value="WH-like_DNA-bd_sf"/>
</dbReference>
<dbReference type="PATRIC" id="fig|1379739.3.peg.1128"/>
<dbReference type="PROSITE" id="PS51755">
    <property type="entry name" value="OMPR_PHOB"/>
    <property type="match status" value="1"/>
</dbReference>
<dbReference type="EMBL" id="JXSU01000007">
    <property type="protein sequence ID" value="KIS22788.1"/>
    <property type="molecule type" value="Genomic_DNA"/>
</dbReference>
<dbReference type="Gene3D" id="1.10.10.10">
    <property type="entry name" value="Winged helix-like DNA-binding domain superfamily/Winged helix DNA-binding domain"/>
    <property type="match status" value="1"/>
</dbReference>
<evidence type="ECO:0000259" key="8">
    <source>
        <dbReference type="PROSITE" id="PS50110"/>
    </source>
</evidence>
<reference evidence="10 11" key="1">
    <citation type="submission" date="2014-06" db="EMBL/GenBank/DDBJ databases">
        <title>Genome characterization of distinct group I Clostridium botulinum lineages.</title>
        <authorList>
            <person name="Giordani F."/>
            <person name="Anselmo A."/>
            <person name="Fillo S."/>
            <person name="Palozzi A.M."/>
            <person name="Fortunato A."/>
            <person name="Gentile B."/>
            <person name="Ciammaruconi A."/>
            <person name="Anniballi F."/>
            <person name="De Medici D."/>
            <person name="Lista F."/>
        </authorList>
    </citation>
    <scope>NUCLEOTIDE SEQUENCE [LARGE SCALE GENOMIC DNA]</scope>
    <source>
        <strain evidence="10 11">B2 450</strain>
    </source>
</reference>
<evidence type="ECO:0000256" key="4">
    <source>
        <dbReference type="ARBA" id="ARBA00023163"/>
    </source>
</evidence>
<keyword evidence="2" id="KW-0805">Transcription regulation</keyword>
<dbReference type="PANTHER" id="PTHR48111">
    <property type="entry name" value="REGULATOR OF RPOS"/>
    <property type="match status" value="1"/>
</dbReference>
<dbReference type="PROSITE" id="PS50110">
    <property type="entry name" value="RESPONSE_REGULATORY"/>
    <property type="match status" value="1"/>
</dbReference>
<organism evidence="10 11">
    <name type="scientific">Clostridium botulinum B2 450</name>
    <dbReference type="NCBI Taxonomy" id="1379739"/>
    <lineage>
        <taxon>Bacteria</taxon>
        <taxon>Bacillati</taxon>
        <taxon>Bacillota</taxon>
        <taxon>Clostridia</taxon>
        <taxon>Eubacteriales</taxon>
        <taxon>Clostridiaceae</taxon>
        <taxon>Clostridium</taxon>
    </lineage>
</organism>
<comment type="function">
    <text evidence="5">May play the central regulatory role in sporulation. It may be an element of the effector pathway responsible for the activation of sporulation genes in response to nutritional stress. Spo0A may act in concert with spo0H (a sigma factor) to control the expression of some genes that are critical to the sporulation process.</text>
</comment>
<dbReference type="InterPro" id="IPR001789">
    <property type="entry name" value="Sig_transdc_resp-reg_receiver"/>
</dbReference>
<feature type="domain" description="OmpR/PhoB-type" evidence="9">
    <location>
        <begin position="137"/>
        <end position="237"/>
    </location>
</feature>
<dbReference type="Gene3D" id="6.10.250.690">
    <property type="match status" value="1"/>
</dbReference>